<keyword evidence="3" id="KW-1185">Reference proteome</keyword>
<reference evidence="2" key="2">
    <citation type="journal article" date="2019" name="IMA Fungus">
        <title>Genome sequencing and comparison of five Tilletia species to identify candidate genes for the detection of regulated species infecting wheat.</title>
        <authorList>
            <person name="Nguyen H.D.T."/>
            <person name="Sultana T."/>
            <person name="Kesanakurti P."/>
            <person name="Hambleton S."/>
        </authorList>
    </citation>
    <scope>NUCLEOTIDE SEQUENCE</scope>
    <source>
        <strain evidence="2">DAOMC 236426</strain>
    </source>
</reference>
<comment type="caution">
    <text evidence="2">The sequence shown here is derived from an EMBL/GenBank/DDBJ whole genome shotgun (WGS) entry which is preliminary data.</text>
</comment>
<accession>A0A8X7MJL2</accession>
<name>A0A8X7MJL2_9BASI</name>
<proteinExistence type="predicted"/>
<dbReference type="EMBL" id="LWDE02002413">
    <property type="protein sequence ID" value="KAE8237717.1"/>
    <property type="molecule type" value="Genomic_DNA"/>
</dbReference>
<dbReference type="AlphaFoldDB" id="A0A8X7MJL2"/>
<feature type="region of interest" description="Disordered" evidence="1">
    <location>
        <begin position="111"/>
        <end position="142"/>
    </location>
</feature>
<sequence length="208" mass="22496">MGILTSQTTRCISAANPLRTKDVKFTSQSNTFFQDRILTTRGKSAAHAPWPAAREALIMASEPAPSLPPTHCIRPVDGACQQRRDLHHALLQSRQPPQARPDRGRQTVLAHPLPQAVTSRHSQQRRASVRTGHASSSQHLGFSSPHSLVALIGTSTSHREFINHPSPKAPAGCQSWMALQVLHAARPDLRITVLEASVSPSGGCWLGG</sequence>
<evidence type="ECO:0000256" key="1">
    <source>
        <dbReference type="SAM" id="MobiDB-lite"/>
    </source>
</evidence>
<organism evidence="2 3">
    <name type="scientific">Tilletia controversa</name>
    <name type="common">dwarf bunt fungus</name>
    <dbReference type="NCBI Taxonomy" id="13291"/>
    <lineage>
        <taxon>Eukaryota</taxon>
        <taxon>Fungi</taxon>
        <taxon>Dikarya</taxon>
        <taxon>Basidiomycota</taxon>
        <taxon>Ustilaginomycotina</taxon>
        <taxon>Exobasidiomycetes</taxon>
        <taxon>Tilletiales</taxon>
        <taxon>Tilletiaceae</taxon>
        <taxon>Tilletia</taxon>
    </lineage>
</organism>
<feature type="compositionally biased region" description="Polar residues" evidence="1">
    <location>
        <begin position="133"/>
        <end position="142"/>
    </location>
</feature>
<evidence type="ECO:0000313" key="2">
    <source>
        <dbReference type="EMBL" id="KAE8237717.1"/>
    </source>
</evidence>
<reference evidence="2" key="1">
    <citation type="submission" date="2016-04" db="EMBL/GenBank/DDBJ databases">
        <authorList>
            <person name="Nguyen H.D."/>
            <person name="Samba Siva P."/>
            <person name="Cullis J."/>
            <person name="Levesque C.A."/>
            <person name="Hambleton S."/>
        </authorList>
    </citation>
    <scope>NUCLEOTIDE SEQUENCE</scope>
    <source>
        <strain evidence="2">DAOMC 236426</strain>
    </source>
</reference>
<evidence type="ECO:0000313" key="3">
    <source>
        <dbReference type="Proteomes" id="UP000077684"/>
    </source>
</evidence>
<dbReference type="Proteomes" id="UP000077684">
    <property type="component" value="Unassembled WGS sequence"/>
</dbReference>
<dbReference type="InterPro" id="IPR036188">
    <property type="entry name" value="FAD/NAD-bd_sf"/>
</dbReference>
<gene>
    <name evidence="2" type="ORF">A4X06_0g9136</name>
</gene>
<protein>
    <submittedName>
        <fullName evidence="2">Uncharacterized protein</fullName>
    </submittedName>
</protein>
<dbReference type="Gene3D" id="3.50.50.60">
    <property type="entry name" value="FAD/NAD(P)-binding domain"/>
    <property type="match status" value="1"/>
</dbReference>